<feature type="domain" description="PRD" evidence="8">
    <location>
        <begin position="188"/>
        <end position="291"/>
    </location>
</feature>
<sequence>MMMTADPRTYQLIQRLFETKGFVKLEELTASFRLSDRSIRNLIKEANEYLKEAGAMIKTIRGKGYTLLTSDQDAFLLWLHQQKLPARSLVPIMPEERVRFMMRKLLLQSDYLKIDQLAEELFISRMTVSSDLKKGRELLARYGMTLVSKPGFGLKIEGDELQKRTCYADLLLEEEPALSHITEREQLHFPDISLETIRSIVLTNLHQESLLIKDIALKNLVIHLAIAIQQTRKNQRISASTARTQRSPVLMRIAQKIIQQVSDTFYVTLSEDETDYLVMHLLANQTWKETAQHQTTVEVQQAVTVFLQHIEKISGHRFADDSILQQDLMLHMKPLLNRIQYGVSLQNPLLHEIKASYPYPFDLAVSGLNALQLVRTPNEDEAAYVALHIAASFERSQLDTSQKKKAIIVCGSGLGTARLLEIKLKAAFQHELDIVELYSYQDYLMSSSLPCDVIITTVPLSSKGKPVIQVSAFFEHHDIQRVNEVIHLLNGHGAPSKELMAFFQERLTFMNADLSSKDEVLDILCSRLEAHQLVSSSFRPSVLEREQMSSTYLGSGIAMPHPLITNEGTSSVAIAHLKQPIDWQGDQVSLVFLLAIHKDDAACMNQFFEQAVDLLDNPDRIHSLKQANTFNELMDALFQ</sequence>
<keyword evidence="5" id="KW-0804">Transcription</keyword>
<dbReference type="Gene3D" id="3.40.50.2300">
    <property type="match status" value="1"/>
</dbReference>
<dbReference type="InterPro" id="IPR036634">
    <property type="entry name" value="PRD_sf"/>
</dbReference>
<keyword evidence="3" id="KW-0805">Transcription regulation</keyword>
<evidence type="ECO:0000313" key="9">
    <source>
        <dbReference type="EMBL" id="APT46029.1"/>
    </source>
</evidence>
<keyword evidence="4" id="KW-0010">Activator</keyword>
<feature type="domain" description="PRD" evidence="8">
    <location>
        <begin position="294"/>
        <end position="399"/>
    </location>
</feature>
<evidence type="ECO:0000256" key="3">
    <source>
        <dbReference type="ARBA" id="ARBA00023015"/>
    </source>
</evidence>
<dbReference type="PROSITE" id="PS51094">
    <property type="entry name" value="PTS_EIIA_TYPE_2"/>
    <property type="match status" value="1"/>
</dbReference>
<dbReference type="InterPro" id="IPR036388">
    <property type="entry name" value="WH-like_DNA-bd_sf"/>
</dbReference>
<dbReference type="InterPro" id="IPR011608">
    <property type="entry name" value="PRD"/>
</dbReference>
<name>A0A1L6ZHN6_BACIA</name>
<dbReference type="Gene3D" id="1.10.10.10">
    <property type="entry name" value="Winged helix-like DNA-binding domain superfamily/Winged helix DNA-binding domain"/>
    <property type="match status" value="2"/>
</dbReference>
<dbReference type="SUPFAM" id="SSF52794">
    <property type="entry name" value="PTS system IIB component-like"/>
    <property type="match status" value="1"/>
</dbReference>
<evidence type="ECO:0000256" key="1">
    <source>
        <dbReference type="ARBA" id="ARBA00022679"/>
    </source>
</evidence>
<dbReference type="CDD" id="cd00211">
    <property type="entry name" value="PTS_IIA_fru"/>
    <property type="match status" value="1"/>
</dbReference>
<evidence type="ECO:0000313" key="10">
    <source>
        <dbReference type="Proteomes" id="UP000185426"/>
    </source>
</evidence>
<feature type="domain" description="PTS EIIB type-2" evidence="7">
    <location>
        <begin position="404"/>
        <end position="494"/>
    </location>
</feature>
<dbReference type="InterPro" id="IPR013011">
    <property type="entry name" value="PTS_EIIB_2"/>
</dbReference>
<dbReference type="InterPro" id="IPR002178">
    <property type="entry name" value="PTS_EIIA_type-2_dom"/>
</dbReference>
<dbReference type="PROSITE" id="PS51372">
    <property type="entry name" value="PRD_2"/>
    <property type="match status" value="2"/>
</dbReference>
<dbReference type="InterPro" id="IPR036095">
    <property type="entry name" value="PTS_EIIB-like_sf"/>
</dbReference>
<dbReference type="GO" id="GO:0006355">
    <property type="term" value="P:regulation of DNA-templated transcription"/>
    <property type="evidence" value="ECO:0007669"/>
    <property type="project" value="InterPro"/>
</dbReference>
<dbReference type="SUPFAM" id="SSF55804">
    <property type="entry name" value="Phoshotransferase/anion transport protein"/>
    <property type="match status" value="1"/>
</dbReference>
<reference evidence="9 10" key="1">
    <citation type="submission" date="2016-05" db="EMBL/GenBank/DDBJ databases">
        <title>Complete Genome and Methylome Analysis of Psychrotrophic Bacterial Isolates from Antarctic Lake Untersee.</title>
        <authorList>
            <person name="Fomenkov A."/>
            <person name="Akimov V.N."/>
            <person name="Vasilyeva L.V."/>
            <person name="Andersen D."/>
            <person name="Vincze T."/>
            <person name="Roberts R.J."/>
        </authorList>
    </citation>
    <scope>NUCLEOTIDE SEQUENCE [LARGE SCALE GENOMIC DNA]</scope>
    <source>
        <strain evidence="9 10">U14-5</strain>
    </source>
</reference>
<evidence type="ECO:0000256" key="5">
    <source>
        <dbReference type="ARBA" id="ARBA00023163"/>
    </source>
</evidence>
<dbReference type="AlphaFoldDB" id="A0A1L6ZHN6"/>
<dbReference type="CDD" id="cd05568">
    <property type="entry name" value="PTS_IIB_bgl_like"/>
    <property type="match status" value="1"/>
</dbReference>
<organism evidence="9 10">
    <name type="scientific">Bacillus safensis</name>
    <dbReference type="NCBI Taxonomy" id="561879"/>
    <lineage>
        <taxon>Bacteria</taxon>
        <taxon>Bacillati</taxon>
        <taxon>Bacillota</taxon>
        <taxon>Bacilli</taxon>
        <taxon>Bacillales</taxon>
        <taxon>Bacillaceae</taxon>
        <taxon>Bacillus</taxon>
    </lineage>
</organism>
<evidence type="ECO:0000256" key="4">
    <source>
        <dbReference type="ARBA" id="ARBA00023159"/>
    </source>
</evidence>
<dbReference type="Pfam" id="PF05043">
    <property type="entry name" value="Mga"/>
    <property type="match status" value="2"/>
</dbReference>
<gene>
    <name evidence="9" type="ORF">BSA145_09050</name>
</gene>
<accession>A0A1L6ZHN6</accession>
<proteinExistence type="predicted"/>
<dbReference type="PANTHER" id="PTHR30185">
    <property type="entry name" value="CRYPTIC BETA-GLUCOSIDE BGL OPERON ANTITERMINATOR"/>
    <property type="match status" value="1"/>
</dbReference>
<dbReference type="EMBL" id="CP015607">
    <property type="protein sequence ID" value="APT46029.1"/>
    <property type="molecule type" value="Genomic_DNA"/>
</dbReference>
<dbReference type="RefSeq" id="WP_075622246.1">
    <property type="nucleotide sequence ID" value="NZ_CP015607.1"/>
</dbReference>
<dbReference type="Gene3D" id="1.10.1790.10">
    <property type="entry name" value="PRD domain"/>
    <property type="match status" value="2"/>
</dbReference>
<evidence type="ECO:0000256" key="2">
    <source>
        <dbReference type="ARBA" id="ARBA00022737"/>
    </source>
</evidence>
<dbReference type="Pfam" id="PF00874">
    <property type="entry name" value="PRD"/>
    <property type="match status" value="2"/>
</dbReference>
<dbReference type="GO" id="GO:0009401">
    <property type="term" value="P:phosphoenolpyruvate-dependent sugar phosphotransferase system"/>
    <property type="evidence" value="ECO:0007669"/>
    <property type="project" value="InterPro"/>
</dbReference>
<dbReference type="Gene3D" id="3.40.930.10">
    <property type="entry name" value="Mannitol-specific EII, Chain A"/>
    <property type="match status" value="1"/>
</dbReference>
<dbReference type="InterPro" id="IPR007737">
    <property type="entry name" value="Mga_HTH"/>
</dbReference>
<dbReference type="Pfam" id="PF00359">
    <property type="entry name" value="PTS_EIIA_2"/>
    <property type="match status" value="1"/>
</dbReference>
<dbReference type="SUPFAM" id="SSF63520">
    <property type="entry name" value="PTS-regulatory domain, PRD"/>
    <property type="match status" value="2"/>
</dbReference>
<protein>
    <submittedName>
        <fullName evidence="9">Transcription antiterminator</fullName>
    </submittedName>
</protein>
<evidence type="ECO:0000259" key="6">
    <source>
        <dbReference type="PROSITE" id="PS51094"/>
    </source>
</evidence>
<dbReference type="InterPro" id="IPR016152">
    <property type="entry name" value="PTrfase/Anion_transptr"/>
</dbReference>
<evidence type="ECO:0000259" key="8">
    <source>
        <dbReference type="PROSITE" id="PS51372"/>
    </source>
</evidence>
<evidence type="ECO:0000259" key="7">
    <source>
        <dbReference type="PROSITE" id="PS51099"/>
    </source>
</evidence>
<dbReference type="InterPro" id="IPR050661">
    <property type="entry name" value="BglG_antiterminators"/>
</dbReference>
<feature type="domain" description="PTS EIIA type-2" evidence="6">
    <location>
        <begin position="501"/>
        <end position="639"/>
    </location>
</feature>
<dbReference type="PANTHER" id="PTHR30185:SF13">
    <property type="entry name" value="LICABCH OPERON REGULATOR-RELATED"/>
    <property type="match status" value="1"/>
</dbReference>
<dbReference type="Proteomes" id="UP000185426">
    <property type="component" value="Chromosome"/>
</dbReference>
<keyword evidence="1" id="KW-0808">Transferase</keyword>
<dbReference type="PROSITE" id="PS51099">
    <property type="entry name" value="PTS_EIIB_TYPE_2"/>
    <property type="match status" value="1"/>
</dbReference>
<keyword evidence="2" id="KW-0677">Repeat</keyword>
<dbReference type="GO" id="GO:0008982">
    <property type="term" value="F:protein-N(PI)-phosphohistidine-sugar phosphotransferase activity"/>
    <property type="evidence" value="ECO:0007669"/>
    <property type="project" value="InterPro"/>
</dbReference>